<feature type="region of interest" description="Disordered" evidence="2">
    <location>
        <begin position="632"/>
        <end position="683"/>
    </location>
</feature>
<proteinExistence type="predicted"/>
<dbReference type="Pfam" id="PF07282">
    <property type="entry name" value="Cas12f1-like_TNB"/>
    <property type="match status" value="1"/>
</dbReference>
<feature type="compositionally biased region" description="Polar residues" evidence="2">
    <location>
        <begin position="26"/>
        <end position="36"/>
    </location>
</feature>
<sequence>MRTPIYPAAEALIQTKKLKKYEDQQEAASNTTYKQYQQKKETFEEKQAKGNAKRSRIATPTSKTQITVCSSCKNSGHTSARSKDCPNHDPTLNELIQTKLGNNHQRYTVSFPLKSFFKKENESSFENSLLKIKALSSFLRDVTFKAQVFVNYYILKHSKDLSNDIFKQKFWYSVCRVVYKKLSVENFQKQYSKMPSLADTWNELNNREGVKLTVAMDGISNYGQIISTACETISTSYNNYYIENFQNITANYFIYMINNALPAAKVSAVKYLVYQFILDGVFSSQPTIVEVPDDTLPPTEQDDKHKIQGLIANLTLEIRNRLPSFPVTKETLNKAPFDIIPALRHMLSKYEDLIAKNPNPQTQESEQAPHEKSNTKTKKQKGKNPEAKKQTEKKFIPPRVFSLFPNPGLRWRFIKIDSQNLKSIFPDVAPKRNHNETLYEYTLRCFYECFNFGKLKIKSLEMLRDLPQKMFLNGLYTDGYTCRLLFCRKLLPSLAEHCVSLELDDFTTEEVEQYFRPCAVDPGRIDAFVSYHGGNDIRRLSSEYYNMHGTVTRQKSEQGRKGRSGLEAIETNIPSPKTLSIEKYSSYITYTIEHLNALHSFYNFETAKIKWLNYLASQKTIQESVNILLNGGKKYNKQKRKQTKWNRKKRKKAQRSHANSPEKDAASTSVHRKKSSNRKNKNCFKEGDVKKMPLVVFGDGLKNKDHIKFKGLRHGLSNKIYKQLKLREGLEELLLLDINEYYTSKTCNSCLNQGLKNLEVGKGEDVKKLHQVLVCTTCNIFWNRDVMASKNMMSIATSIWSGNGRPNVFKRKNATSNVVVAPHLDGVST</sequence>
<evidence type="ECO:0000259" key="3">
    <source>
        <dbReference type="Pfam" id="PF07282"/>
    </source>
</evidence>
<gene>
    <name evidence="4" type="ORF">MFLAVUS_010550</name>
</gene>
<keyword evidence="1" id="KW-0238">DNA-binding</keyword>
<evidence type="ECO:0000256" key="1">
    <source>
        <dbReference type="ARBA" id="ARBA00023125"/>
    </source>
</evidence>
<comment type="caution">
    <text evidence="4">The sequence shown here is derived from an EMBL/GenBank/DDBJ whole genome shotgun (WGS) entry which is preliminary data.</text>
</comment>
<feature type="region of interest" description="Disordered" evidence="2">
    <location>
        <begin position="357"/>
        <end position="392"/>
    </location>
</feature>
<feature type="compositionally biased region" description="Basic residues" evidence="2">
    <location>
        <begin position="670"/>
        <end position="682"/>
    </location>
</feature>
<keyword evidence="5" id="KW-1185">Reference proteome</keyword>
<protein>
    <recommendedName>
        <fullName evidence="3">Cas12f1-like TNB domain-containing protein</fullName>
    </recommendedName>
</protein>
<feature type="compositionally biased region" description="Basic and acidic residues" evidence="2">
    <location>
        <begin position="383"/>
        <end position="392"/>
    </location>
</feature>
<dbReference type="EMBL" id="BAABUK010000037">
    <property type="protein sequence ID" value="GAA5817015.1"/>
    <property type="molecule type" value="Genomic_DNA"/>
</dbReference>
<feature type="region of interest" description="Disordered" evidence="2">
    <location>
        <begin position="20"/>
        <end position="59"/>
    </location>
</feature>
<feature type="compositionally biased region" description="Basic residues" evidence="2">
    <location>
        <begin position="634"/>
        <end position="655"/>
    </location>
</feature>
<dbReference type="Proteomes" id="UP001473302">
    <property type="component" value="Unassembled WGS sequence"/>
</dbReference>
<feature type="domain" description="Cas12f1-like TNB" evidence="3">
    <location>
        <begin position="733"/>
        <end position="792"/>
    </location>
</feature>
<dbReference type="InterPro" id="IPR010095">
    <property type="entry name" value="Cas12f1-like_TNB"/>
</dbReference>
<evidence type="ECO:0000313" key="4">
    <source>
        <dbReference type="EMBL" id="GAA5817015.1"/>
    </source>
</evidence>
<feature type="compositionally biased region" description="Basic and acidic residues" evidence="2">
    <location>
        <begin position="38"/>
        <end position="48"/>
    </location>
</feature>
<evidence type="ECO:0000313" key="5">
    <source>
        <dbReference type="Proteomes" id="UP001473302"/>
    </source>
</evidence>
<name>A0ABP9ZD23_9FUNG</name>
<accession>A0ABP9ZD23</accession>
<organism evidence="4 5">
    <name type="scientific">Mucor flavus</name>
    <dbReference type="NCBI Taxonomy" id="439312"/>
    <lineage>
        <taxon>Eukaryota</taxon>
        <taxon>Fungi</taxon>
        <taxon>Fungi incertae sedis</taxon>
        <taxon>Mucoromycota</taxon>
        <taxon>Mucoromycotina</taxon>
        <taxon>Mucoromycetes</taxon>
        <taxon>Mucorales</taxon>
        <taxon>Mucorineae</taxon>
        <taxon>Mucoraceae</taxon>
        <taxon>Mucor</taxon>
    </lineage>
</organism>
<reference evidence="4 5" key="1">
    <citation type="submission" date="2024-04" db="EMBL/GenBank/DDBJ databases">
        <title>genome sequences of Mucor flavus KT1a and Helicostylum pulchrum KT1b strains isolated from the surface of a dry-aged beef.</title>
        <authorList>
            <person name="Toyotome T."/>
            <person name="Hosono M."/>
            <person name="Torimaru M."/>
            <person name="Fukuda K."/>
            <person name="Mikami N."/>
        </authorList>
    </citation>
    <scope>NUCLEOTIDE SEQUENCE [LARGE SCALE GENOMIC DNA]</scope>
    <source>
        <strain evidence="4 5">KT1a</strain>
    </source>
</reference>
<evidence type="ECO:0000256" key="2">
    <source>
        <dbReference type="SAM" id="MobiDB-lite"/>
    </source>
</evidence>